<feature type="region of interest" description="Disordered" evidence="1">
    <location>
        <begin position="1"/>
        <end position="20"/>
    </location>
</feature>
<feature type="compositionally biased region" description="Basic and acidic residues" evidence="1">
    <location>
        <begin position="63"/>
        <end position="74"/>
    </location>
</feature>
<dbReference type="AlphaFoldDB" id="A0AAV0DBV9"/>
<accession>A0AAV0DBV9</accession>
<gene>
    <name evidence="2" type="ORF">CEPIT_LOCUS12800</name>
</gene>
<evidence type="ECO:0000313" key="2">
    <source>
        <dbReference type="EMBL" id="CAH9094176.1"/>
    </source>
</evidence>
<keyword evidence="3" id="KW-1185">Reference proteome</keyword>
<sequence length="202" mass="22589">MRKRRAPERNDIRNKKTEIEAGNVAAEETMAANNDQWSDSDCMTNPVGEMSNTKGKVKAVNRMAEKEGGEKGKAVSEPSTVDPDFTTNPRLPATVITIDGVGYVRMCDFDAVALKDEKLRINCYCNPHEAVKTLKANLSNADIEEFRKTVFGYLLDIGNMKWINGQLLILLIANYVERVNAFKDKSKIEFLINGKVVSMKLL</sequence>
<evidence type="ECO:0000313" key="3">
    <source>
        <dbReference type="Proteomes" id="UP001152523"/>
    </source>
</evidence>
<proteinExistence type="predicted"/>
<evidence type="ECO:0000256" key="1">
    <source>
        <dbReference type="SAM" id="MobiDB-lite"/>
    </source>
</evidence>
<dbReference type="Proteomes" id="UP001152523">
    <property type="component" value="Unassembled WGS sequence"/>
</dbReference>
<dbReference type="EMBL" id="CAMAPF010000079">
    <property type="protein sequence ID" value="CAH9094176.1"/>
    <property type="molecule type" value="Genomic_DNA"/>
</dbReference>
<feature type="region of interest" description="Disordered" evidence="1">
    <location>
        <begin position="31"/>
        <end position="86"/>
    </location>
</feature>
<feature type="compositionally biased region" description="Basic and acidic residues" evidence="1">
    <location>
        <begin position="7"/>
        <end position="19"/>
    </location>
</feature>
<reference evidence="2" key="1">
    <citation type="submission" date="2022-07" db="EMBL/GenBank/DDBJ databases">
        <authorList>
            <person name="Macas J."/>
            <person name="Novak P."/>
            <person name="Neumann P."/>
        </authorList>
    </citation>
    <scope>NUCLEOTIDE SEQUENCE</scope>
</reference>
<feature type="compositionally biased region" description="Polar residues" evidence="1">
    <location>
        <begin position="31"/>
        <end position="43"/>
    </location>
</feature>
<protein>
    <submittedName>
        <fullName evidence="2">Uncharacterized protein</fullName>
    </submittedName>
</protein>
<name>A0AAV0DBV9_9ASTE</name>
<comment type="caution">
    <text evidence="2">The sequence shown here is derived from an EMBL/GenBank/DDBJ whole genome shotgun (WGS) entry which is preliminary data.</text>
</comment>
<organism evidence="2 3">
    <name type="scientific">Cuscuta epithymum</name>
    <dbReference type="NCBI Taxonomy" id="186058"/>
    <lineage>
        <taxon>Eukaryota</taxon>
        <taxon>Viridiplantae</taxon>
        <taxon>Streptophyta</taxon>
        <taxon>Embryophyta</taxon>
        <taxon>Tracheophyta</taxon>
        <taxon>Spermatophyta</taxon>
        <taxon>Magnoliopsida</taxon>
        <taxon>eudicotyledons</taxon>
        <taxon>Gunneridae</taxon>
        <taxon>Pentapetalae</taxon>
        <taxon>asterids</taxon>
        <taxon>lamiids</taxon>
        <taxon>Solanales</taxon>
        <taxon>Convolvulaceae</taxon>
        <taxon>Cuscuteae</taxon>
        <taxon>Cuscuta</taxon>
        <taxon>Cuscuta subgen. Cuscuta</taxon>
    </lineage>
</organism>